<gene>
    <name evidence="5" type="ORF">UX10_C0023G0001</name>
</gene>
<dbReference type="GO" id="GO:0016279">
    <property type="term" value="F:protein-lysine N-methyltransferase activity"/>
    <property type="evidence" value="ECO:0007669"/>
    <property type="project" value="InterPro"/>
</dbReference>
<reference evidence="5 6" key="1">
    <citation type="journal article" date="2015" name="Nature">
        <title>rRNA introns, odd ribosomes, and small enigmatic genomes across a large radiation of phyla.</title>
        <authorList>
            <person name="Brown C.T."/>
            <person name="Hug L.A."/>
            <person name="Thomas B.C."/>
            <person name="Sharon I."/>
            <person name="Castelle C.J."/>
            <person name="Singh A."/>
            <person name="Wilkins M.J."/>
            <person name="Williams K.H."/>
            <person name="Banfield J.F."/>
        </authorList>
    </citation>
    <scope>NUCLEOTIDE SEQUENCE [LARGE SCALE GENOMIC DNA]</scope>
</reference>
<dbReference type="Gene3D" id="3.40.50.150">
    <property type="entry name" value="Vaccinia Virus protein VP39"/>
    <property type="match status" value="1"/>
</dbReference>
<dbReference type="InterPro" id="IPR029063">
    <property type="entry name" value="SAM-dependent_MTases_sf"/>
</dbReference>
<name>A0A0G1MEM1_9BACT</name>
<dbReference type="InterPro" id="IPR026170">
    <property type="entry name" value="FAM173A/B"/>
</dbReference>
<evidence type="ECO:0000313" key="6">
    <source>
        <dbReference type="Proteomes" id="UP000033999"/>
    </source>
</evidence>
<dbReference type="EMBL" id="LCKX01000023">
    <property type="protein sequence ID" value="KKU06756.1"/>
    <property type="molecule type" value="Genomic_DNA"/>
</dbReference>
<evidence type="ECO:0000256" key="4">
    <source>
        <dbReference type="SAM" id="Phobius"/>
    </source>
</evidence>
<dbReference type="PANTHER" id="PTHR13610">
    <property type="entry name" value="METHYLTRANSFERASE DOMAIN-CONTAINING PROTEIN"/>
    <property type="match status" value="1"/>
</dbReference>
<feature type="transmembrane region" description="Helical" evidence="4">
    <location>
        <begin position="7"/>
        <end position="32"/>
    </location>
</feature>
<dbReference type="Proteomes" id="UP000033999">
    <property type="component" value="Unassembled WGS sequence"/>
</dbReference>
<evidence type="ECO:0000256" key="3">
    <source>
        <dbReference type="ARBA" id="ARBA00022691"/>
    </source>
</evidence>
<keyword evidence="3" id="KW-0949">S-adenosyl-L-methionine</keyword>
<keyword evidence="4" id="KW-0812">Transmembrane</keyword>
<proteinExistence type="predicted"/>
<keyword evidence="2" id="KW-0808">Transferase</keyword>
<dbReference type="GO" id="GO:0032259">
    <property type="term" value="P:methylation"/>
    <property type="evidence" value="ECO:0007669"/>
    <property type="project" value="UniProtKB-KW"/>
</dbReference>
<accession>A0A0G1MEM1</accession>
<comment type="caution">
    <text evidence="5">The sequence shown here is derived from an EMBL/GenBank/DDBJ whole genome shotgun (WGS) entry which is preliminary data.</text>
</comment>
<dbReference type="Pfam" id="PF06325">
    <property type="entry name" value="PrmA"/>
    <property type="match status" value="1"/>
</dbReference>
<dbReference type="AlphaFoldDB" id="A0A0G1MEM1"/>
<keyword evidence="4" id="KW-1133">Transmembrane helix</keyword>
<evidence type="ECO:0000256" key="1">
    <source>
        <dbReference type="ARBA" id="ARBA00022603"/>
    </source>
</evidence>
<keyword evidence="4" id="KW-0472">Membrane</keyword>
<evidence type="ECO:0008006" key="7">
    <source>
        <dbReference type="Google" id="ProtNLM"/>
    </source>
</evidence>
<evidence type="ECO:0000256" key="2">
    <source>
        <dbReference type="ARBA" id="ARBA00022679"/>
    </source>
</evidence>
<dbReference type="PANTHER" id="PTHR13610:SF9">
    <property type="entry name" value="FI06469P"/>
    <property type="match status" value="1"/>
</dbReference>
<protein>
    <recommendedName>
        <fullName evidence="7">DOT1 domain-containing protein</fullName>
    </recommendedName>
</protein>
<keyword evidence="1" id="KW-0489">Methyltransferase</keyword>
<dbReference type="SUPFAM" id="SSF53335">
    <property type="entry name" value="S-adenosyl-L-methionine-dependent methyltransferases"/>
    <property type="match status" value="1"/>
</dbReference>
<evidence type="ECO:0000313" key="5">
    <source>
        <dbReference type="EMBL" id="KKU06756.1"/>
    </source>
</evidence>
<organism evidence="5 6">
    <name type="scientific">Candidatus Magasanikbacteria bacterium GW2011_GWA2_45_39</name>
    <dbReference type="NCBI Taxonomy" id="1619041"/>
    <lineage>
        <taxon>Bacteria</taxon>
        <taxon>Candidatus Magasanikiibacteriota</taxon>
    </lineage>
</organism>
<sequence>MLATLVVILDIIFLSLSVLAIVFYVCMIFGFWSGAPFVPSSHKVVKEMILLAGIQEGEHVYDLGSGDGRILIASARVGAQAHGWETHPMLVWLTRLKAWWSGFGAQVRVEAKSYWAADLKEADVILVYLLASRMQELKEKLLREVRPGTRVVSHEFKIPGWEPSAEEGSVRLYIVP</sequence>